<dbReference type="Proteomes" id="UP000006671">
    <property type="component" value="Unassembled WGS sequence"/>
</dbReference>
<dbReference type="KEGG" id="ngr:NAEGRDRAFT_75380"/>
<dbReference type="GeneID" id="8856227"/>
<keyword evidence="4" id="KW-1185">Reference proteome</keyword>
<feature type="transmembrane region" description="Helical" evidence="1">
    <location>
        <begin position="54"/>
        <end position="74"/>
    </location>
</feature>
<name>D2W1U3_NAEGR</name>
<dbReference type="EMBL" id="GG738923">
    <property type="protein sequence ID" value="EFC37027.1"/>
    <property type="molecule type" value="Genomic_DNA"/>
</dbReference>
<protein>
    <submittedName>
        <fullName evidence="3">Predicted protein</fullName>
    </submittedName>
</protein>
<evidence type="ECO:0000313" key="2">
    <source>
        <dbReference type="EMBL" id="EFC36290.1"/>
    </source>
</evidence>
<feature type="transmembrane region" description="Helical" evidence="1">
    <location>
        <begin position="86"/>
        <end position="110"/>
    </location>
</feature>
<dbReference type="AlphaFoldDB" id="D2W1U3"/>
<keyword evidence="1" id="KW-0812">Transmembrane</keyword>
<keyword evidence="1" id="KW-0472">Membrane</keyword>
<dbReference type="RefSeq" id="XP_002669771.1">
    <property type="nucleotide sequence ID" value="XM_002669725.1"/>
</dbReference>
<sequence length="156" mass="17304">MQALIPFDRSAKQFTSEFPSQFSSILAPETFDSHLEQINKCAIKHVGPITIQTISVSTLVTINSLALMAAVSGFSTLKKYDTSQPILVGSLLAIGISLLLIAHSIALILMSIKYKQELRSVLQRLSQESDVTYVLENSWFSQKIRMEGNQYSAHEV</sequence>
<accession>D2W1U3</accession>
<reference evidence="3 4" key="1">
    <citation type="journal article" date="2010" name="Cell">
        <title>The genome of Naegleria gruberi illuminates early eukaryotic versatility.</title>
        <authorList>
            <person name="Fritz-Laylin L.K."/>
            <person name="Prochnik S.E."/>
            <person name="Ginger M.L."/>
            <person name="Dacks J.B."/>
            <person name="Carpenter M.L."/>
            <person name="Field M.C."/>
            <person name="Kuo A."/>
            <person name="Paredez A."/>
            <person name="Chapman J."/>
            <person name="Pham J."/>
            <person name="Shu S."/>
            <person name="Neupane R."/>
            <person name="Cipriano M."/>
            <person name="Mancuso J."/>
            <person name="Tu H."/>
            <person name="Salamov A."/>
            <person name="Lindquist E."/>
            <person name="Shapiro H."/>
            <person name="Lucas S."/>
            <person name="Grigoriev I.V."/>
            <person name="Cande W.Z."/>
            <person name="Fulton C."/>
            <person name="Rokhsar D.S."/>
            <person name="Dawson S.C."/>
        </authorList>
    </citation>
    <scope>NUCLEOTIDE SEQUENCE [LARGE SCALE GENOMIC DNA]</scope>
    <source>
        <strain evidence="3 4">NEG-M</strain>
    </source>
</reference>
<organism evidence="4">
    <name type="scientific">Naegleria gruberi</name>
    <name type="common">Amoeba</name>
    <dbReference type="NCBI Taxonomy" id="5762"/>
    <lineage>
        <taxon>Eukaryota</taxon>
        <taxon>Discoba</taxon>
        <taxon>Heterolobosea</taxon>
        <taxon>Tetramitia</taxon>
        <taxon>Eutetramitia</taxon>
        <taxon>Vahlkampfiidae</taxon>
        <taxon>Naegleria</taxon>
    </lineage>
</organism>
<dbReference type="EMBL" id="GG738933">
    <property type="protein sequence ID" value="EFC36290.1"/>
    <property type="molecule type" value="Genomic_DNA"/>
</dbReference>
<evidence type="ECO:0000313" key="4">
    <source>
        <dbReference type="Proteomes" id="UP000006671"/>
    </source>
</evidence>
<proteinExistence type="predicted"/>
<gene>
    <name evidence="3" type="ORF">NAEGRDRAFT_75380</name>
    <name evidence="2" type="ORF">NAEGRDRAFT_76053</name>
</gene>
<evidence type="ECO:0000256" key="1">
    <source>
        <dbReference type="SAM" id="Phobius"/>
    </source>
</evidence>
<evidence type="ECO:0000313" key="3">
    <source>
        <dbReference type="EMBL" id="EFC37027.1"/>
    </source>
</evidence>
<keyword evidence="1" id="KW-1133">Transmembrane helix</keyword>
<dbReference type="VEuPathDB" id="AmoebaDB:NAEGRDRAFT_75380"/>